<dbReference type="Proteomes" id="UP000293652">
    <property type="component" value="Unassembled WGS sequence"/>
</dbReference>
<evidence type="ECO:0000313" key="1">
    <source>
        <dbReference type="EMBL" id="TAX73348.1"/>
    </source>
</evidence>
<dbReference type="EMBL" id="SIPC01000001">
    <property type="protein sequence ID" value="TAX73348.1"/>
    <property type="molecule type" value="Genomic_DNA"/>
</dbReference>
<dbReference type="AlphaFoldDB" id="A0A4Q8Y4L0"/>
<gene>
    <name evidence="1" type="ORF">ELI03_17095</name>
</gene>
<reference evidence="1 2" key="1">
    <citation type="submission" date="2019-02" db="EMBL/GenBank/DDBJ databases">
        <title>The genomic architecture of introgression among sibling species of bacteria.</title>
        <authorList>
            <person name="Cavassim M.I.A."/>
            <person name="Moeskjaer S."/>
            <person name="Moslemi C."/>
            <person name="Fields B."/>
            <person name="Bachmann A."/>
            <person name="Vilhjalmsson B."/>
            <person name="Schierup M.H."/>
            <person name="Young J.P.W."/>
            <person name="Andersen S.U."/>
        </authorList>
    </citation>
    <scope>NUCLEOTIDE SEQUENCE [LARGE SCALE GENOMIC DNA]</scope>
    <source>
        <strain evidence="1 2">SM145A</strain>
    </source>
</reference>
<name>A0A4Q8Y4L0_RHILE</name>
<dbReference type="RefSeq" id="WP_130683765.1">
    <property type="nucleotide sequence ID" value="NZ_SIOH01000001.1"/>
</dbReference>
<accession>A0A4Q8Y4L0</accession>
<comment type="caution">
    <text evidence="1">The sequence shown here is derived from an EMBL/GenBank/DDBJ whole genome shotgun (WGS) entry which is preliminary data.</text>
</comment>
<organism evidence="1 2">
    <name type="scientific">Rhizobium leguminosarum</name>
    <dbReference type="NCBI Taxonomy" id="384"/>
    <lineage>
        <taxon>Bacteria</taxon>
        <taxon>Pseudomonadati</taxon>
        <taxon>Pseudomonadota</taxon>
        <taxon>Alphaproteobacteria</taxon>
        <taxon>Hyphomicrobiales</taxon>
        <taxon>Rhizobiaceae</taxon>
        <taxon>Rhizobium/Agrobacterium group</taxon>
        <taxon>Rhizobium</taxon>
    </lineage>
</organism>
<protein>
    <submittedName>
        <fullName evidence="1">Uncharacterized protein</fullName>
    </submittedName>
</protein>
<sequence>MKISIIAEVVSECDKIKARLVAAQRLKRLQSDEFLPESLDDARSCESLHSRNGIVDTLPDAQGEDI</sequence>
<proteinExistence type="predicted"/>
<evidence type="ECO:0000313" key="2">
    <source>
        <dbReference type="Proteomes" id="UP000293652"/>
    </source>
</evidence>